<dbReference type="EMBL" id="LGUB01000388">
    <property type="protein sequence ID" value="KRH93319.1"/>
    <property type="molecule type" value="Genomic_DNA"/>
</dbReference>
<comment type="caution">
    <text evidence="1">The sequence shown here is derived from an EMBL/GenBank/DDBJ whole genome shotgun (WGS) entry which is preliminary data.</text>
</comment>
<gene>
    <name evidence="1" type="ORF">M153_1101000908</name>
</gene>
<sequence>MIASFQNTNIQLLSCLLSQYLDCHEPFYHVKLETFVYRDYSFENI</sequence>
<dbReference type="VEuPathDB" id="MicrosporidiaDB:M153_1101000908"/>
<organism evidence="1 2">
    <name type="scientific">Pseudoloma neurophilia</name>
    <dbReference type="NCBI Taxonomy" id="146866"/>
    <lineage>
        <taxon>Eukaryota</taxon>
        <taxon>Fungi</taxon>
        <taxon>Fungi incertae sedis</taxon>
        <taxon>Microsporidia</taxon>
        <taxon>Pseudoloma</taxon>
    </lineage>
</organism>
<reference evidence="1 2" key="1">
    <citation type="submission" date="2015-07" db="EMBL/GenBank/DDBJ databases">
        <title>The genome of Pseudoloma neurophilia, a relevant intracellular parasite of the zebrafish.</title>
        <authorList>
            <person name="Ndikumana S."/>
            <person name="Pelin A."/>
            <person name="Sanders J."/>
            <person name="Corradi N."/>
        </authorList>
    </citation>
    <scope>NUCLEOTIDE SEQUENCE [LARGE SCALE GENOMIC DNA]</scope>
    <source>
        <strain evidence="1 2">MK1</strain>
    </source>
</reference>
<evidence type="ECO:0000313" key="1">
    <source>
        <dbReference type="EMBL" id="KRH93319.1"/>
    </source>
</evidence>
<evidence type="ECO:0000313" key="2">
    <source>
        <dbReference type="Proteomes" id="UP000051530"/>
    </source>
</evidence>
<protein>
    <submittedName>
        <fullName evidence="1">Uncharacterized protein</fullName>
    </submittedName>
</protein>
<accession>A0A0R0M2Q0</accession>
<keyword evidence="2" id="KW-1185">Reference proteome</keyword>
<proteinExistence type="predicted"/>
<name>A0A0R0M2Q0_9MICR</name>
<dbReference type="Proteomes" id="UP000051530">
    <property type="component" value="Unassembled WGS sequence"/>
</dbReference>
<dbReference type="AlphaFoldDB" id="A0A0R0M2Q0"/>